<gene>
    <name evidence="4" type="ORF">DSM112329_02433</name>
</gene>
<evidence type="ECO:0000313" key="4">
    <source>
        <dbReference type="EMBL" id="XAY05576.1"/>
    </source>
</evidence>
<dbReference type="Gene3D" id="2.60.120.200">
    <property type="match status" value="1"/>
</dbReference>
<dbReference type="InterPro" id="IPR013320">
    <property type="entry name" value="ConA-like_dom_sf"/>
</dbReference>
<sequence>MSRASIVTFAFVGALMGCSAPAASADAVLRRVVTPSGIVDGHGVRWAGAGSVFTGGSLRATRRGTLVTGSPKLYDVVRDGVAQVRLPVPRPGRYAVVLYMANPSPPPNQRHFAVTFGQQRLTPDVEAYAPRTARSPTHAVAEVVVTGRVLRASLRPLRGRPVLSAIEARRLGPVDMPEVAPVLADQFDGPAGSLPDPTRWFPENGGGYPHGELETTTGRPENVGLDGAGHLVITARAERFSRDGITRDYTSARLLAPLGIRLTRSFVRARMRVPSGVGLWSAFWLLGADPVPYPESGEVDIVEQLGNDPRLSYNFIHGASGPRAAPDAWQTGHTHRSSRRLDQGFHDYAMRSVPGAVEFQLDGRRTMTMTRADRPVATRWPLDRTYNLLLNISVGGDFPGPPLLSTPFPARLIVDDVSVNG</sequence>
<feature type="domain" description="GH16" evidence="3">
    <location>
        <begin position="187"/>
        <end position="421"/>
    </location>
</feature>
<proteinExistence type="inferred from homology"/>
<evidence type="ECO:0000256" key="1">
    <source>
        <dbReference type="ARBA" id="ARBA00006865"/>
    </source>
</evidence>
<dbReference type="EMBL" id="CP114014">
    <property type="protein sequence ID" value="XAY05576.1"/>
    <property type="molecule type" value="Genomic_DNA"/>
</dbReference>
<dbReference type="InterPro" id="IPR050546">
    <property type="entry name" value="Glycosyl_Hydrlase_16"/>
</dbReference>
<dbReference type="GO" id="GO:0005975">
    <property type="term" value="P:carbohydrate metabolic process"/>
    <property type="evidence" value="ECO:0007669"/>
    <property type="project" value="InterPro"/>
</dbReference>
<dbReference type="PROSITE" id="PS51762">
    <property type="entry name" value="GH16_2"/>
    <property type="match status" value="1"/>
</dbReference>
<name>A0AAU7AVB6_9ACTN</name>
<dbReference type="SUPFAM" id="SSF49899">
    <property type="entry name" value="Concanavalin A-like lectins/glucanases"/>
    <property type="match status" value="1"/>
</dbReference>
<dbReference type="Gene3D" id="2.60.120.430">
    <property type="entry name" value="Galactose-binding lectin"/>
    <property type="match status" value="1"/>
</dbReference>
<accession>A0AAU7AVB6</accession>
<dbReference type="InterPro" id="IPR000757">
    <property type="entry name" value="Beta-glucanase-like"/>
</dbReference>
<dbReference type="AlphaFoldDB" id="A0AAU7AVB6"/>
<feature type="chain" id="PRO_5043974947" description="GH16 domain-containing protein" evidence="2">
    <location>
        <begin position="26"/>
        <end position="421"/>
    </location>
</feature>
<dbReference type="KEGG" id="parq:DSM112329_02433"/>
<dbReference type="GO" id="GO:0004553">
    <property type="term" value="F:hydrolase activity, hydrolyzing O-glycosyl compounds"/>
    <property type="evidence" value="ECO:0007669"/>
    <property type="project" value="InterPro"/>
</dbReference>
<dbReference type="PROSITE" id="PS51257">
    <property type="entry name" value="PROKAR_LIPOPROTEIN"/>
    <property type="match status" value="1"/>
</dbReference>
<reference evidence="4" key="1">
    <citation type="submission" date="2022-12" db="EMBL/GenBank/DDBJ databases">
        <title>Paraconexibacter alkalitolerans sp. nov. and Baekduia alba sp. nov., isolated from soil and emended description of the genera Paraconexibacter (Chun et al., 2020) and Baekduia (An et al., 2020).</title>
        <authorList>
            <person name="Vieira S."/>
            <person name="Huber K.J."/>
            <person name="Geppert A."/>
            <person name="Wolf J."/>
            <person name="Neumann-Schaal M."/>
            <person name="Muesken M."/>
            <person name="Overmann J."/>
        </authorList>
    </citation>
    <scope>NUCLEOTIDE SEQUENCE</scope>
    <source>
        <strain evidence="4">AEG42_29</strain>
    </source>
</reference>
<feature type="signal peptide" evidence="2">
    <location>
        <begin position="1"/>
        <end position="25"/>
    </location>
</feature>
<dbReference type="PANTHER" id="PTHR10963:SF55">
    <property type="entry name" value="GLYCOSIDE HYDROLASE FAMILY 16 PROTEIN"/>
    <property type="match status" value="1"/>
</dbReference>
<evidence type="ECO:0000259" key="3">
    <source>
        <dbReference type="PROSITE" id="PS51762"/>
    </source>
</evidence>
<dbReference type="PANTHER" id="PTHR10963">
    <property type="entry name" value="GLYCOSYL HYDROLASE-RELATED"/>
    <property type="match status" value="1"/>
</dbReference>
<comment type="similarity">
    <text evidence="1">Belongs to the glycosyl hydrolase 16 family.</text>
</comment>
<dbReference type="Pfam" id="PF00722">
    <property type="entry name" value="Glyco_hydro_16"/>
    <property type="match status" value="1"/>
</dbReference>
<protein>
    <recommendedName>
        <fullName evidence="3">GH16 domain-containing protein</fullName>
    </recommendedName>
</protein>
<dbReference type="CDD" id="cd08023">
    <property type="entry name" value="GH16_laminarinase_like"/>
    <property type="match status" value="1"/>
</dbReference>
<organism evidence="4">
    <name type="scientific">Paraconexibacter sp. AEG42_29</name>
    <dbReference type="NCBI Taxonomy" id="2997339"/>
    <lineage>
        <taxon>Bacteria</taxon>
        <taxon>Bacillati</taxon>
        <taxon>Actinomycetota</taxon>
        <taxon>Thermoleophilia</taxon>
        <taxon>Solirubrobacterales</taxon>
        <taxon>Paraconexibacteraceae</taxon>
        <taxon>Paraconexibacter</taxon>
    </lineage>
</organism>
<evidence type="ECO:0000256" key="2">
    <source>
        <dbReference type="SAM" id="SignalP"/>
    </source>
</evidence>
<keyword evidence="2" id="KW-0732">Signal</keyword>